<evidence type="ECO:0000256" key="9">
    <source>
        <dbReference type="ARBA" id="ARBA00023136"/>
    </source>
</evidence>
<keyword evidence="7 10" id="KW-0283">Flagellar rotation</keyword>
<dbReference type="GO" id="GO:0006935">
    <property type="term" value="P:chemotaxis"/>
    <property type="evidence" value="ECO:0007669"/>
    <property type="project" value="UniProtKB-KW"/>
</dbReference>
<keyword evidence="10" id="KW-0997">Cell inner membrane</keyword>
<comment type="function">
    <text evidence="1 10">Controls the rotational direction of flagella during chemotaxis.</text>
</comment>
<reference evidence="11 12" key="1">
    <citation type="submission" date="2020-01" db="EMBL/GenBank/DDBJ databases">
        <title>Frigidibacter albus SP32T (=CGMCC 1.13995T).</title>
        <authorList>
            <person name="Liao X."/>
        </authorList>
    </citation>
    <scope>NUCLEOTIDE SEQUENCE [LARGE SCALE GENOMIC DNA]</scope>
    <source>
        <strain evidence="11 12">SP32</strain>
    </source>
</reference>
<sequence>MSEPLAEDQPPARKSKLPLLIGLVLALLLGGGGFYAVYAGLLFGAPATADAEEPELEPLPDIAFVPIAPMVISLGQGGSARHLRFTAQVEVTTTHEDEVTLLMPRILDVLNGYLRAVDVRDLEDPTALIRLRAQMLRRVQIVAGEGRVRDFLVTEFVLN</sequence>
<dbReference type="PANTHER" id="PTHR35091">
    <property type="entry name" value="FLAGELLAR PROTEIN FLIL"/>
    <property type="match status" value="1"/>
</dbReference>
<evidence type="ECO:0000313" key="12">
    <source>
        <dbReference type="Proteomes" id="UP000477083"/>
    </source>
</evidence>
<keyword evidence="4" id="KW-1003">Cell membrane</keyword>
<evidence type="ECO:0000256" key="3">
    <source>
        <dbReference type="ARBA" id="ARBA00008281"/>
    </source>
</evidence>
<keyword evidence="11" id="KW-0282">Flagellum</keyword>
<evidence type="ECO:0000256" key="5">
    <source>
        <dbReference type="ARBA" id="ARBA00022500"/>
    </source>
</evidence>
<evidence type="ECO:0000256" key="6">
    <source>
        <dbReference type="ARBA" id="ARBA00022692"/>
    </source>
</evidence>
<keyword evidence="12" id="KW-1185">Reference proteome</keyword>
<dbReference type="GO" id="GO:0071978">
    <property type="term" value="P:bacterial-type flagellum-dependent swarming motility"/>
    <property type="evidence" value="ECO:0007669"/>
    <property type="project" value="TreeGrafter"/>
</dbReference>
<evidence type="ECO:0000256" key="4">
    <source>
        <dbReference type="ARBA" id="ARBA00022475"/>
    </source>
</evidence>
<organism evidence="11 12">
    <name type="scientific">Frigidibacter albus</name>
    <dbReference type="NCBI Taxonomy" id="1465486"/>
    <lineage>
        <taxon>Bacteria</taxon>
        <taxon>Pseudomonadati</taxon>
        <taxon>Pseudomonadota</taxon>
        <taxon>Alphaproteobacteria</taxon>
        <taxon>Rhodobacterales</taxon>
        <taxon>Paracoccaceae</taxon>
        <taxon>Frigidibacter</taxon>
    </lineage>
</organism>
<dbReference type="AlphaFoldDB" id="A0A6L8VLT4"/>
<keyword evidence="11" id="KW-0966">Cell projection</keyword>
<evidence type="ECO:0000256" key="10">
    <source>
        <dbReference type="RuleBase" id="RU364125"/>
    </source>
</evidence>
<dbReference type="OrthoDB" id="7619358at2"/>
<dbReference type="PANTHER" id="PTHR35091:SF2">
    <property type="entry name" value="FLAGELLAR PROTEIN FLIL"/>
    <property type="match status" value="1"/>
</dbReference>
<keyword evidence="11" id="KW-0969">Cilium</keyword>
<dbReference type="Proteomes" id="UP000477083">
    <property type="component" value="Unassembled WGS sequence"/>
</dbReference>
<name>A0A6L8VLT4_9RHOB</name>
<proteinExistence type="inferred from homology"/>
<evidence type="ECO:0000256" key="8">
    <source>
        <dbReference type="ARBA" id="ARBA00022989"/>
    </source>
</evidence>
<dbReference type="InterPro" id="IPR005503">
    <property type="entry name" value="FliL"/>
</dbReference>
<dbReference type="GO" id="GO:0009425">
    <property type="term" value="C:bacterial-type flagellum basal body"/>
    <property type="evidence" value="ECO:0007669"/>
    <property type="project" value="InterPro"/>
</dbReference>
<evidence type="ECO:0000256" key="7">
    <source>
        <dbReference type="ARBA" id="ARBA00022779"/>
    </source>
</evidence>
<dbReference type="Pfam" id="PF03748">
    <property type="entry name" value="FliL"/>
    <property type="match status" value="1"/>
</dbReference>
<keyword evidence="6 10" id="KW-0812">Transmembrane</keyword>
<comment type="similarity">
    <text evidence="3 10">Belongs to the FliL family.</text>
</comment>
<accession>A0A6L8VLT4</accession>
<dbReference type="GO" id="GO:0005886">
    <property type="term" value="C:plasma membrane"/>
    <property type="evidence" value="ECO:0007669"/>
    <property type="project" value="UniProtKB-SubCell"/>
</dbReference>
<comment type="caution">
    <text evidence="11">The sequence shown here is derived from an EMBL/GenBank/DDBJ whole genome shotgun (WGS) entry which is preliminary data.</text>
</comment>
<evidence type="ECO:0000256" key="2">
    <source>
        <dbReference type="ARBA" id="ARBA00004162"/>
    </source>
</evidence>
<dbReference type="EMBL" id="WWNR01000009">
    <property type="protein sequence ID" value="MZQ90319.1"/>
    <property type="molecule type" value="Genomic_DNA"/>
</dbReference>
<feature type="transmembrane region" description="Helical" evidence="10">
    <location>
        <begin position="20"/>
        <end position="43"/>
    </location>
</feature>
<comment type="subcellular location">
    <subcellularLocation>
        <location evidence="10">Cell inner membrane</location>
    </subcellularLocation>
    <subcellularLocation>
        <location evidence="2">Cell membrane</location>
        <topology evidence="2">Single-pass membrane protein</topology>
    </subcellularLocation>
</comment>
<gene>
    <name evidence="11" type="ORF">GS660_14580</name>
</gene>
<evidence type="ECO:0000256" key="1">
    <source>
        <dbReference type="ARBA" id="ARBA00002254"/>
    </source>
</evidence>
<dbReference type="RefSeq" id="WP_161347709.1">
    <property type="nucleotide sequence ID" value="NZ_BMGW01000009.1"/>
</dbReference>
<keyword evidence="8 10" id="KW-1133">Transmembrane helix</keyword>
<protein>
    <recommendedName>
        <fullName evidence="10">Flagellar protein FliL</fullName>
    </recommendedName>
</protein>
<keyword evidence="5 10" id="KW-0145">Chemotaxis</keyword>
<evidence type="ECO:0000313" key="11">
    <source>
        <dbReference type="EMBL" id="MZQ90319.1"/>
    </source>
</evidence>
<keyword evidence="9 10" id="KW-0472">Membrane</keyword>